<dbReference type="InterPro" id="IPR012340">
    <property type="entry name" value="NA-bd_OB-fold"/>
</dbReference>
<dbReference type="InterPro" id="IPR033714">
    <property type="entry name" value="tRNA_bind_bactPheRS"/>
</dbReference>
<dbReference type="Pfam" id="PF00152">
    <property type="entry name" value="tRNA-synt_2"/>
    <property type="match status" value="1"/>
</dbReference>
<dbReference type="Pfam" id="PF01588">
    <property type="entry name" value="tRNA_bind"/>
    <property type="match status" value="1"/>
</dbReference>
<dbReference type="CDD" id="cd02796">
    <property type="entry name" value="tRNA_bind_bactPheRS"/>
    <property type="match status" value="1"/>
</dbReference>
<keyword evidence="1 7" id="KW-0820">tRNA-binding</keyword>
<name>A0A2M7TSL0_9BACT</name>
<evidence type="ECO:0000256" key="2">
    <source>
        <dbReference type="ARBA" id="ARBA00022598"/>
    </source>
</evidence>
<dbReference type="Gene3D" id="2.40.50.140">
    <property type="entry name" value="Nucleic acid-binding proteins"/>
    <property type="match status" value="1"/>
</dbReference>
<comment type="caution">
    <text evidence="9">The sequence shown here is derived from an EMBL/GenBank/DDBJ whole genome shotgun (WGS) entry which is preliminary data.</text>
</comment>
<dbReference type="Proteomes" id="UP000229336">
    <property type="component" value="Unassembled WGS sequence"/>
</dbReference>
<gene>
    <name evidence="9" type="ORF">COY20_03075</name>
</gene>
<evidence type="ECO:0000259" key="8">
    <source>
        <dbReference type="PROSITE" id="PS50886"/>
    </source>
</evidence>
<dbReference type="InterPro" id="IPR004364">
    <property type="entry name" value="Aa-tRNA-synt_II"/>
</dbReference>
<evidence type="ECO:0000313" key="10">
    <source>
        <dbReference type="Proteomes" id="UP000229336"/>
    </source>
</evidence>
<evidence type="ECO:0000256" key="3">
    <source>
        <dbReference type="ARBA" id="ARBA00022741"/>
    </source>
</evidence>
<evidence type="ECO:0000256" key="5">
    <source>
        <dbReference type="ARBA" id="ARBA00022884"/>
    </source>
</evidence>
<organism evidence="9 10">
    <name type="scientific">Candidatus Shapirobacteria bacterium CG_4_10_14_0_2_um_filter_40_12</name>
    <dbReference type="NCBI Taxonomy" id="1974871"/>
    <lineage>
        <taxon>Bacteria</taxon>
        <taxon>Candidatus Shapironibacteriota</taxon>
    </lineage>
</organism>
<feature type="non-terminal residue" evidence="9">
    <location>
        <position position="1"/>
    </location>
</feature>
<evidence type="ECO:0000256" key="1">
    <source>
        <dbReference type="ARBA" id="ARBA00022555"/>
    </source>
</evidence>
<dbReference type="GO" id="GO:0000049">
    <property type="term" value="F:tRNA binding"/>
    <property type="evidence" value="ECO:0007669"/>
    <property type="project" value="UniProtKB-UniRule"/>
</dbReference>
<reference evidence="10" key="1">
    <citation type="submission" date="2017-09" db="EMBL/GenBank/DDBJ databases">
        <title>Depth-based differentiation of microbial function through sediment-hosted aquifers and enrichment of novel symbionts in the deep terrestrial subsurface.</title>
        <authorList>
            <person name="Probst A.J."/>
            <person name="Ladd B."/>
            <person name="Jarett J.K."/>
            <person name="Geller-Mcgrath D.E."/>
            <person name="Sieber C.M.K."/>
            <person name="Emerson J.B."/>
            <person name="Anantharaman K."/>
            <person name="Thomas B.C."/>
            <person name="Malmstrom R."/>
            <person name="Stieglmeier M."/>
            <person name="Klingl A."/>
            <person name="Woyke T."/>
            <person name="Ryan C.M."/>
            <person name="Banfield J.F."/>
        </authorList>
    </citation>
    <scope>NUCLEOTIDE SEQUENCE [LARGE SCALE GENOMIC DNA]</scope>
</reference>
<accession>A0A2M7TSL0</accession>
<evidence type="ECO:0000256" key="6">
    <source>
        <dbReference type="ARBA" id="ARBA00023146"/>
    </source>
</evidence>
<dbReference type="EMBL" id="PFNX01000057">
    <property type="protein sequence ID" value="PIZ58767.1"/>
    <property type="molecule type" value="Genomic_DNA"/>
</dbReference>
<keyword evidence="6" id="KW-0030">Aminoacyl-tRNA synthetase</keyword>
<dbReference type="GO" id="GO:0006430">
    <property type="term" value="P:lysyl-tRNA aminoacylation"/>
    <property type="evidence" value="ECO:0007669"/>
    <property type="project" value="TreeGrafter"/>
</dbReference>
<dbReference type="SUPFAM" id="SSF55681">
    <property type="entry name" value="Class II aaRS and biotin synthetases"/>
    <property type="match status" value="1"/>
</dbReference>
<keyword evidence="5 7" id="KW-0694">RNA-binding</keyword>
<sequence length="315" mass="34376">TGIDIDEIKSESDFINALEIRHLKLEITGLIGLGALYDALYKEYVRPKLIGPLFLTDYPAEMIALAKRKADNPSKIASFQLLACGTELLKAYNELNDPQDQRDRWLQEEALSKRGLESAMSVDEDYIRALEYGMPPTAGWGMGLDRLTQFLTDSPTIKDVILFPSMKSEETKVIATTESSLRLPASGGSNPKQSPQSGEIIIGKVLEIKNHPNAKSLKIVIVKVSPTETHQIVCGCANYQVGDFVPVALPGTLVPTPDGGTQTIAKVKLRGVESDGMLCSPLELGVSSDHTTIHLLSSKSKPVLGQSVKKYLNRE</sequence>
<dbReference type="AlphaFoldDB" id="A0A2M7TSL0"/>
<feature type="domain" description="TRNA-binding" evidence="8">
    <location>
        <begin position="194"/>
        <end position="309"/>
    </location>
</feature>
<evidence type="ECO:0000256" key="4">
    <source>
        <dbReference type="ARBA" id="ARBA00022840"/>
    </source>
</evidence>
<proteinExistence type="predicted"/>
<protein>
    <recommendedName>
        <fullName evidence="8">tRNA-binding domain-containing protein</fullName>
    </recommendedName>
</protein>
<dbReference type="PANTHER" id="PTHR42918">
    <property type="entry name" value="LYSYL-TRNA SYNTHETASE"/>
    <property type="match status" value="1"/>
</dbReference>
<dbReference type="InterPro" id="IPR002547">
    <property type="entry name" value="tRNA-bd_dom"/>
</dbReference>
<keyword evidence="3" id="KW-0547">Nucleotide-binding</keyword>
<dbReference type="SUPFAM" id="SSF50249">
    <property type="entry name" value="Nucleic acid-binding proteins"/>
    <property type="match status" value="1"/>
</dbReference>
<dbReference type="GO" id="GO:0005524">
    <property type="term" value="F:ATP binding"/>
    <property type="evidence" value="ECO:0007669"/>
    <property type="project" value="InterPro"/>
</dbReference>
<dbReference type="PROSITE" id="PS50886">
    <property type="entry name" value="TRBD"/>
    <property type="match status" value="1"/>
</dbReference>
<dbReference type="PANTHER" id="PTHR42918:SF15">
    <property type="entry name" value="LYSINE--TRNA LIGASE, CHLOROPLASTIC_MITOCHONDRIAL"/>
    <property type="match status" value="1"/>
</dbReference>
<dbReference type="Gene3D" id="3.30.930.10">
    <property type="entry name" value="Bira Bifunctional Protein, Domain 2"/>
    <property type="match status" value="1"/>
</dbReference>
<evidence type="ECO:0000313" key="9">
    <source>
        <dbReference type="EMBL" id="PIZ58767.1"/>
    </source>
</evidence>
<keyword evidence="4" id="KW-0067">ATP-binding</keyword>
<dbReference type="GO" id="GO:0005829">
    <property type="term" value="C:cytosol"/>
    <property type="evidence" value="ECO:0007669"/>
    <property type="project" value="TreeGrafter"/>
</dbReference>
<dbReference type="InterPro" id="IPR045864">
    <property type="entry name" value="aa-tRNA-synth_II/BPL/LPL"/>
</dbReference>
<keyword evidence="2" id="KW-0436">Ligase</keyword>
<dbReference type="GO" id="GO:0004824">
    <property type="term" value="F:lysine-tRNA ligase activity"/>
    <property type="evidence" value="ECO:0007669"/>
    <property type="project" value="TreeGrafter"/>
</dbReference>
<evidence type="ECO:0000256" key="7">
    <source>
        <dbReference type="PROSITE-ProRule" id="PRU00209"/>
    </source>
</evidence>